<evidence type="ECO:0000313" key="1">
    <source>
        <dbReference type="EMBL" id="EZF53020.1"/>
    </source>
</evidence>
<proteinExistence type="predicted"/>
<accession>A0A022W3J5</accession>
<protein>
    <submittedName>
        <fullName evidence="1">Uncharacterized protein</fullName>
    </submittedName>
</protein>
<dbReference type="OrthoDB" id="4174266at2759"/>
<name>A0A022W3J5_TRIRU</name>
<gene>
    <name evidence="1" type="ORF">H103_04005</name>
</gene>
<dbReference type="HOGENOM" id="CLU_1876925_0_0_1"/>
<reference evidence="1" key="1">
    <citation type="submission" date="2014-02" db="EMBL/GenBank/DDBJ databases">
        <title>The Genome Sequence of Trichophyton rubrum (morphotype fischeri) CBS 288.86.</title>
        <authorList>
            <consortium name="The Broad Institute Genomics Platform"/>
            <person name="Cuomo C.A."/>
            <person name="White T.C."/>
            <person name="Graser Y."/>
            <person name="Martinez-Rossi N."/>
            <person name="Heitman J."/>
            <person name="Young S.K."/>
            <person name="Zeng Q."/>
            <person name="Gargeya S."/>
            <person name="Abouelleil A."/>
            <person name="Alvarado L."/>
            <person name="Chapman S.B."/>
            <person name="Gainer-Dewar J."/>
            <person name="Goldberg J."/>
            <person name="Griggs A."/>
            <person name="Gujja S."/>
            <person name="Hansen M."/>
            <person name="Howarth C."/>
            <person name="Imamovic A."/>
            <person name="Larimer J."/>
            <person name="Martinez D."/>
            <person name="Murphy C."/>
            <person name="Pearson M.D."/>
            <person name="Persinoti G."/>
            <person name="Poon T."/>
            <person name="Priest M."/>
            <person name="Roberts A.D."/>
            <person name="Saif S."/>
            <person name="Shea T.D."/>
            <person name="Sykes S.N."/>
            <person name="Wortman J."/>
            <person name="Nusbaum C."/>
            <person name="Birren B."/>
        </authorList>
    </citation>
    <scope>NUCLEOTIDE SEQUENCE [LARGE SCALE GENOMIC DNA]</scope>
    <source>
        <strain evidence="1">CBS 288.86</strain>
    </source>
</reference>
<organism evidence="1">
    <name type="scientific">Trichophyton rubrum CBS 288.86</name>
    <dbReference type="NCBI Taxonomy" id="1215330"/>
    <lineage>
        <taxon>Eukaryota</taxon>
        <taxon>Fungi</taxon>
        <taxon>Dikarya</taxon>
        <taxon>Ascomycota</taxon>
        <taxon>Pezizomycotina</taxon>
        <taxon>Eurotiomycetes</taxon>
        <taxon>Eurotiomycetidae</taxon>
        <taxon>Onygenales</taxon>
        <taxon>Arthrodermataceae</taxon>
        <taxon>Trichophyton</taxon>
    </lineage>
</organism>
<sequence>MVEHIYALIDPRRAPETAENIREYVRQHGPAGMTTTAGQLNPRKITKLRRNEAFASHPPVRGMARDEEPPAIFRKKGDPFVLRITSVEESHYQMTLLGRAERAAKRRERDTLITHGILVDHIWDIRGIVGRYTTDG</sequence>
<dbReference type="EMBL" id="KK207832">
    <property type="protein sequence ID" value="EZF53020.1"/>
    <property type="molecule type" value="Genomic_DNA"/>
</dbReference>
<dbReference type="Proteomes" id="UP000023758">
    <property type="component" value="Unassembled WGS sequence"/>
</dbReference>
<dbReference type="AlphaFoldDB" id="A0A022W3J5"/>